<dbReference type="RefSeq" id="WP_055162277.1">
    <property type="nucleotide sequence ID" value="NZ_CABIWZ010000015.1"/>
</dbReference>
<evidence type="ECO:0000313" key="3">
    <source>
        <dbReference type="Proteomes" id="UP000095546"/>
    </source>
</evidence>
<dbReference type="AlphaFoldDB" id="A0A174B3H4"/>
<dbReference type="GO" id="GO:0002161">
    <property type="term" value="F:aminoacyl-tRNA deacylase activity"/>
    <property type="evidence" value="ECO:0007669"/>
    <property type="project" value="InterPro"/>
</dbReference>
<dbReference type="SUPFAM" id="SSF55826">
    <property type="entry name" value="YbaK/ProRS associated domain"/>
    <property type="match status" value="1"/>
</dbReference>
<dbReference type="InterPro" id="IPR007214">
    <property type="entry name" value="YbaK/aa-tRNA-synth-assoc-dom"/>
</dbReference>
<organism evidence="2 3">
    <name type="scientific">Mitsuokella jalaludinii</name>
    <dbReference type="NCBI Taxonomy" id="187979"/>
    <lineage>
        <taxon>Bacteria</taxon>
        <taxon>Bacillati</taxon>
        <taxon>Bacillota</taxon>
        <taxon>Negativicutes</taxon>
        <taxon>Selenomonadales</taxon>
        <taxon>Selenomonadaceae</taxon>
        <taxon>Mitsuokella</taxon>
    </lineage>
</organism>
<dbReference type="Pfam" id="PF04073">
    <property type="entry name" value="tRNA_edit"/>
    <property type="match status" value="1"/>
</dbReference>
<dbReference type="STRING" id="187979.ERS852385_01775"/>
<dbReference type="EMBL" id="CYYU01000015">
    <property type="protein sequence ID" value="CUN95254.1"/>
    <property type="molecule type" value="Genomic_DNA"/>
</dbReference>
<dbReference type="Gene3D" id="3.90.960.10">
    <property type="entry name" value="YbaK/aminoacyl-tRNA synthetase-associated domain"/>
    <property type="match status" value="1"/>
</dbReference>
<name>A0A174B3H4_9FIRM</name>
<sequence length="153" mass="16611">MSIEKVQAFLAAKGMADRVITFEASTATVELAAEAVGVEPGRIAKTMSFLVDGAPLLVILAGDVRVDNHRFKEAFHKKGRMIPFDQVEAFIGHAPGGVCPFAIKEGVPVYLDESLRRFETVYPAAGDDHSAVRLTPEELYRIIPAEGWVAVSK</sequence>
<reference evidence="2 3" key="1">
    <citation type="submission" date="2015-09" db="EMBL/GenBank/DDBJ databases">
        <authorList>
            <consortium name="Pathogen Informatics"/>
        </authorList>
    </citation>
    <scope>NUCLEOTIDE SEQUENCE [LARGE SCALE GENOMIC DNA]</scope>
    <source>
        <strain evidence="2 3">2789STDY5608828</strain>
    </source>
</reference>
<evidence type="ECO:0000259" key="1">
    <source>
        <dbReference type="Pfam" id="PF04073"/>
    </source>
</evidence>
<protein>
    <submittedName>
        <fullName evidence="2">Cys-tRNA(Pro)/Cys-tRNA(Cys) deacylase ybaK</fullName>
    </submittedName>
</protein>
<gene>
    <name evidence="2" type="primary">ybaK</name>
    <name evidence="2" type="ORF">ERS852385_01775</name>
</gene>
<proteinExistence type="predicted"/>
<feature type="domain" description="YbaK/aminoacyl-tRNA synthetase-associated" evidence="1">
    <location>
        <begin position="25"/>
        <end position="141"/>
    </location>
</feature>
<dbReference type="PANTHER" id="PTHR30411">
    <property type="entry name" value="CYTOPLASMIC PROTEIN"/>
    <property type="match status" value="1"/>
</dbReference>
<dbReference type="OrthoDB" id="9798760at2"/>
<dbReference type="PANTHER" id="PTHR30411:SF1">
    <property type="entry name" value="CYTOPLASMIC PROTEIN"/>
    <property type="match status" value="1"/>
</dbReference>
<dbReference type="InterPro" id="IPR036754">
    <property type="entry name" value="YbaK/aa-tRNA-synt-asso_dom_sf"/>
</dbReference>
<dbReference type="eggNOG" id="COG2606">
    <property type="taxonomic scope" value="Bacteria"/>
</dbReference>
<accession>A0A174B3H4</accession>
<keyword evidence="3" id="KW-1185">Reference proteome</keyword>
<dbReference type="Proteomes" id="UP000095546">
    <property type="component" value="Unassembled WGS sequence"/>
</dbReference>
<dbReference type="CDD" id="cd04333">
    <property type="entry name" value="ProX_deacylase"/>
    <property type="match status" value="1"/>
</dbReference>
<evidence type="ECO:0000313" key="2">
    <source>
        <dbReference type="EMBL" id="CUN95254.1"/>
    </source>
</evidence>